<dbReference type="PANTHER" id="PTHR12271:SF40">
    <property type="entry name" value="POLY(A) RNA POLYMERASE GLD2"/>
    <property type="match status" value="1"/>
</dbReference>
<dbReference type="eggNOG" id="KOG2277">
    <property type="taxonomic scope" value="Eukaryota"/>
</dbReference>
<dbReference type="SUPFAM" id="SSF81301">
    <property type="entry name" value="Nucleotidyltransferase"/>
    <property type="match status" value="1"/>
</dbReference>
<dbReference type="STRING" id="32264.T1KIT4"/>
<dbReference type="InterPro" id="IPR043519">
    <property type="entry name" value="NT_sf"/>
</dbReference>
<dbReference type="InterPro" id="IPR054708">
    <property type="entry name" value="MTPAP-like_central"/>
</dbReference>
<dbReference type="GO" id="GO:0016779">
    <property type="term" value="F:nucleotidyltransferase activity"/>
    <property type="evidence" value="ECO:0007669"/>
    <property type="project" value="TreeGrafter"/>
</dbReference>
<evidence type="ECO:0000313" key="3">
    <source>
        <dbReference type="Proteomes" id="UP000015104"/>
    </source>
</evidence>
<name>T1KIT4_TETUR</name>
<protein>
    <recommendedName>
        <fullName evidence="1">Poly(A) RNA polymerase mitochondrial-like central palm domain-containing protein</fullName>
    </recommendedName>
</protein>
<evidence type="ECO:0000259" key="1">
    <source>
        <dbReference type="Pfam" id="PF22600"/>
    </source>
</evidence>
<organism evidence="2 3">
    <name type="scientific">Tetranychus urticae</name>
    <name type="common">Two-spotted spider mite</name>
    <dbReference type="NCBI Taxonomy" id="32264"/>
    <lineage>
        <taxon>Eukaryota</taxon>
        <taxon>Metazoa</taxon>
        <taxon>Ecdysozoa</taxon>
        <taxon>Arthropoda</taxon>
        <taxon>Chelicerata</taxon>
        <taxon>Arachnida</taxon>
        <taxon>Acari</taxon>
        <taxon>Acariformes</taxon>
        <taxon>Trombidiformes</taxon>
        <taxon>Prostigmata</taxon>
        <taxon>Eleutherengona</taxon>
        <taxon>Raphignathae</taxon>
        <taxon>Tetranychoidea</taxon>
        <taxon>Tetranychidae</taxon>
        <taxon>Tetranychus</taxon>
    </lineage>
</organism>
<dbReference type="Gene3D" id="1.10.1410.10">
    <property type="match status" value="1"/>
</dbReference>
<sequence length="516" mass="59216">MVFTPQFTLLTCSRLSGLSMNTTNRLLTRSCFQLAMVKNKHQNHLNYLNRKDSTTSYIYQHTYSSYQEMIAKEKQNAKSYMLIEDLTSKLKIDSKSNIESILDTPVTNYWEYWIGNKHYFLVSLTDYPSFEKKSETILPEAKFPMSLRIYQITKLPSTKVSNESNKMSTKRWDLRMHRQSVKSANLLDGNDNLDENIRQFTYNISQSELECKLKFFVINAFEEFFCQGVFNAFHLVPFGSSVNSLGWGSSGLDLCLTTKYQPLPSSILVPSAGDLLDGTIKRQRCIKTYHNMMKSGLIPGVNNVSQPNNNTCQVYSYLTANDVTITCTDPATLEFFKISEILFEITRADERVLHLIHFCKLWAEFQGILSRTFNNLILTMLIINYLQIRRPFPILPPLEQFFSEPEIRMDKNMIQDTKSSFNDVLLGFFRHLGTFDFSHSGINIFLGKCIRKPTRDVLFVLDPAKGSNMSTKVSKNELDNITKVGLKSYKLLASGCSLQTLLKPIALDTYKKTTLV</sequence>
<reference evidence="2" key="2">
    <citation type="submission" date="2015-06" db="UniProtKB">
        <authorList>
            <consortium name="EnsemblMetazoa"/>
        </authorList>
    </citation>
    <scope>IDENTIFICATION</scope>
</reference>
<dbReference type="GO" id="GO:0031123">
    <property type="term" value="P:RNA 3'-end processing"/>
    <property type="evidence" value="ECO:0007669"/>
    <property type="project" value="TreeGrafter"/>
</dbReference>
<gene>
    <name evidence="2" type="primary">107364477</name>
</gene>
<dbReference type="Proteomes" id="UP000015104">
    <property type="component" value="Unassembled WGS sequence"/>
</dbReference>
<dbReference type="Gene3D" id="3.30.460.10">
    <property type="entry name" value="Beta Polymerase, domain 2"/>
    <property type="match status" value="1"/>
</dbReference>
<dbReference type="SUPFAM" id="SSF81631">
    <property type="entry name" value="PAP/OAS1 substrate-binding domain"/>
    <property type="match status" value="1"/>
</dbReference>
<dbReference type="AlphaFoldDB" id="T1KIT4"/>
<dbReference type="HOGENOM" id="CLU_513241_0_0_1"/>
<evidence type="ECO:0000313" key="2">
    <source>
        <dbReference type="EnsemblMetazoa" id="tetur12g02490.1"/>
    </source>
</evidence>
<accession>T1KIT4</accession>
<dbReference type="Pfam" id="PF22600">
    <property type="entry name" value="MTPAP-like_central"/>
    <property type="match status" value="1"/>
</dbReference>
<dbReference type="EMBL" id="CAEY01000114">
    <property type="status" value="NOT_ANNOTATED_CDS"/>
    <property type="molecule type" value="Genomic_DNA"/>
</dbReference>
<reference evidence="3" key="1">
    <citation type="submission" date="2011-08" db="EMBL/GenBank/DDBJ databases">
        <authorList>
            <person name="Rombauts S."/>
        </authorList>
    </citation>
    <scope>NUCLEOTIDE SEQUENCE</scope>
    <source>
        <strain evidence="3">London</strain>
    </source>
</reference>
<dbReference type="PANTHER" id="PTHR12271">
    <property type="entry name" value="POLY A POLYMERASE CID PAP -RELATED"/>
    <property type="match status" value="1"/>
</dbReference>
<keyword evidence="3" id="KW-1185">Reference proteome</keyword>
<proteinExistence type="predicted"/>
<feature type="domain" description="Poly(A) RNA polymerase mitochondrial-like central palm" evidence="1">
    <location>
        <begin position="193"/>
        <end position="301"/>
    </location>
</feature>
<dbReference type="EnsemblMetazoa" id="tetur12g02490.1">
    <property type="protein sequence ID" value="tetur12g02490.1"/>
    <property type="gene ID" value="tetur12g02490"/>
</dbReference>